<feature type="domain" description="LapA adhesin" evidence="3">
    <location>
        <begin position="3413"/>
        <end position="3518"/>
    </location>
</feature>
<evidence type="ECO:0000259" key="3">
    <source>
        <dbReference type="Pfam" id="PF20579"/>
    </source>
</evidence>
<feature type="domain" description="LapA adhesin" evidence="3">
    <location>
        <begin position="2063"/>
        <end position="2168"/>
    </location>
</feature>
<feature type="domain" description="LapA adhesin" evidence="3">
    <location>
        <begin position="719"/>
        <end position="824"/>
    </location>
</feature>
<feature type="domain" description="LapA adhesin" evidence="3">
    <location>
        <begin position="617"/>
        <end position="717"/>
    </location>
</feature>
<feature type="region of interest" description="Disordered" evidence="2">
    <location>
        <begin position="1041"/>
        <end position="1066"/>
    </location>
</feature>
<feature type="domain" description="LapA adhesin" evidence="3">
    <location>
        <begin position="1961"/>
        <end position="2061"/>
    </location>
</feature>
<feature type="region of interest" description="Disordered" evidence="2">
    <location>
        <begin position="3645"/>
        <end position="3668"/>
    </location>
</feature>
<dbReference type="NCBIfam" id="TIGR03661">
    <property type="entry name" value="T1SS_VCA0849"/>
    <property type="match status" value="1"/>
</dbReference>
<feature type="domain" description="LapA adhesin" evidence="3">
    <location>
        <begin position="2186"/>
        <end position="2286"/>
    </location>
</feature>
<feature type="region of interest" description="Disordered" evidence="2">
    <location>
        <begin position="1937"/>
        <end position="1964"/>
    </location>
</feature>
<evidence type="ECO:0000313" key="5">
    <source>
        <dbReference type="Proteomes" id="UP001196601"/>
    </source>
</evidence>
<feature type="domain" description="LapA adhesin" evidence="3">
    <location>
        <begin position="2738"/>
        <end position="2843"/>
    </location>
</feature>
<feature type="domain" description="LapA adhesin" evidence="3">
    <location>
        <begin position="2513"/>
        <end position="2618"/>
    </location>
</feature>
<dbReference type="PRINTS" id="PR00313">
    <property type="entry name" value="CABNDNGRPT"/>
</dbReference>
<feature type="domain" description="LapA adhesin" evidence="3">
    <location>
        <begin position="2288"/>
        <end position="2393"/>
    </location>
</feature>
<feature type="region of interest" description="Disordered" evidence="2">
    <location>
        <begin position="2837"/>
        <end position="2864"/>
    </location>
</feature>
<feature type="region of interest" description="Disordered" evidence="2">
    <location>
        <begin position="375"/>
        <end position="400"/>
    </location>
</feature>
<feature type="region of interest" description="Disordered" evidence="2">
    <location>
        <begin position="1712"/>
        <end position="1740"/>
    </location>
</feature>
<gene>
    <name evidence="4" type="ORF">I0D00_06275</name>
</gene>
<feature type="domain" description="LapA adhesin" evidence="3">
    <location>
        <begin position="175"/>
        <end position="273"/>
    </location>
</feature>
<feature type="region of interest" description="Disordered" evidence="2">
    <location>
        <begin position="1487"/>
        <end position="1514"/>
    </location>
</feature>
<keyword evidence="1" id="KW-0106">Calcium</keyword>
<dbReference type="PROSITE" id="PS00330">
    <property type="entry name" value="HEMOLYSIN_CALCIUM"/>
    <property type="match status" value="4"/>
</dbReference>
<dbReference type="InterPro" id="IPR018511">
    <property type="entry name" value="Hemolysin-typ_Ca-bd_CS"/>
</dbReference>
<evidence type="ECO:0000313" key="4">
    <source>
        <dbReference type="EMBL" id="MBS7661558.1"/>
    </source>
</evidence>
<name>A0ABS5PZB7_9PSED</name>
<reference evidence="4 5" key="1">
    <citation type="journal article" date="2021" name="Syst. Appl. Microbiol.">
        <title>Pseudomonas lalucatii sp. nov. isolated from Vallgornera, a karstic cave in Mallorca, Western Mediterranean.</title>
        <authorList>
            <person name="Busquets A."/>
            <person name="Mulet M."/>
            <person name="Gomila M."/>
            <person name="Garcia-Valdes E."/>
        </authorList>
    </citation>
    <scope>NUCLEOTIDE SEQUENCE [LARGE SCALE GENOMIC DNA]</scope>
    <source>
        <strain evidence="4 5">R1b54</strain>
    </source>
</reference>
<feature type="region of interest" description="Disordered" evidence="2">
    <location>
        <begin position="597"/>
        <end position="622"/>
    </location>
</feature>
<feature type="domain" description="LapA adhesin" evidence="3">
    <location>
        <begin position="1286"/>
        <end position="1386"/>
    </location>
</feature>
<feature type="region of interest" description="Disordered" evidence="2">
    <location>
        <begin position="2387"/>
        <end position="2414"/>
    </location>
</feature>
<dbReference type="EMBL" id="JADPMV010000001">
    <property type="protein sequence ID" value="MBS7661558.1"/>
    <property type="molecule type" value="Genomic_DNA"/>
</dbReference>
<feature type="domain" description="LapA adhesin" evidence="3">
    <location>
        <begin position="941"/>
        <end position="1046"/>
    </location>
</feature>
<feature type="domain" description="LapA adhesin" evidence="3">
    <location>
        <begin position="2411"/>
        <end position="2511"/>
    </location>
</feature>
<feature type="domain" description="LapA adhesin" evidence="3">
    <location>
        <begin position="2636"/>
        <end position="2736"/>
    </location>
</feature>
<feature type="domain" description="LapA adhesin" evidence="3">
    <location>
        <begin position="3311"/>
        <end position="3411"/>
    </location>
</feature>
<feature type="domain" description="LapA adhesin" evidence="3">
    <location>
        <begin position="1061"/>
        <end position="1161"/>
    </location>
</feature>
<accession>A0ABS5PZB7</accession>
<dbReference type="SUPFAM" id="SSF141072">
    <property type="entry name" value="CalX-like"/>
    <property type="match status" value="1"/>
</dbReference>
<feature type="region of interest" description="Disordered" evidence="2">
    <location>
        <begin position="3287"/>
        <end position="3314"/>
    </location>
</feature>
<dbReference type="InterPro" id="IPR038081">
    <property type="entry name" value="CalX-like_sf"/>
</dbReference>
<dbReference type="Proteomes" id="UP001196601">
    <property type="component" value="Unassembled WGS sequence"/>
</dbReference>
<feature type="domain" description="LapA adhesin" evidence="3">
    <location>
        <begin position="3188"/>
        <end position="3293"/>
    </location>
</feature>
<feature type="compositionally biased region" description="Gly residues" evidence="2">
    <location>
        <begin position="108"/>
        <end position="121"/>
    </location>
</feature>
<proteinExistence type="predicted"/>
<feature type="domain" description="LapA adhesin" evidence="3">
    <location>
        <begin position="497"/>
        <end position="602"/>
    </location>
</feature>
<dbReference type="Pfam" id="PF00353">
    <property type="entry name" value="HemolysinCabind"/>
    <property type="match status" value="1"/>
</dbReference>
<feature type="domain" description="LapA adhesin" evidence="3">
    <location>
        <begin position="3086"/>
        <end position="3186"/>
    </location>
</feature>
<evidence type="ECO:0000256" key="2">
    <source>
        <dbReference type="SAM" id="MobiDB-lite"/>
    </source>
</evidence>
<feature type="region of interest" description="Disordered" evidence="2">
    <location>
        <begin position="819"/>
        <end position="844"/>
    </location>
</feature>
<feature type="domain" description="LapA adhesin" evidence="3">
    <location>
        <begin position="2963"/>
        <end position="3068"/>
    </location>
</feature>
<feature type="domain" description="LapA adhesin" evidence="3">
    <location>
        <begin position="1838"/>
        <end position="1943"/>
    </location>
</feature>
<feature type="region of interest" description="Disordered" evidence="2">
    <location>
        <begin position="2612"/>
        <end position="2639"/>
    </location>
</feature>
<evidence type="ECO:0000256" key="1">
    <source>
        <dbReference type="ARBA" id="ARBA00022837"/>
    </source>
</evidence>
<feature type="region of interest" description="Disordered" evidence="2">
    <location>
        <begin position="2162"/>
        <end position="2189"/>
    </location>
</feature>
<feature type="domain" description="LapA adhesin" evidence="3">
    <location>
        <begin position="395"/>
        <end position="495"/>
    </location>
</feature>
<organism evidence="4 5">
    <name type="scientific">Pseudomonas lalucatii</name>
    <dbReference type="NCBI Taxonomy" id="1424203"/>
    <lineage>
        <taxon>Bacteria</taxon>
        <taxon>Pseudomonadati</taxon>
        <taxon>Pseudomonadota</taxon>
        <taxon>Gammaproteobacteria</taxon>
        <taxon>Pseudomonadales</taxon>
        <taxon>Pseudomonadaceae</taxon>
        <taxon>Pseudomonas</taxon>
    </lineage>
</organism>
<dbReference type="RefSeq" id="WP_213640286.1">
    <property type="nucleotide sequence ID" value="NZ_JADPMV010000001.1"/>
</dbReference>
<protein>
    <submittedName>
        <fullName evidence="4">Type I secretion C-terminal target domain-containing protein</fullName>
    </submittedName>
</protein>
<feature type="domain" description="LapA adhesin" evidence="3">
    <location>
        <begin position="1736"/>
        <end position="1836"/>
    </location>
</feature>
<feature type="compositionally biased region" description="Low complexity" evidence="2">
    <location>
        <begin position="65"/>
        <end position="78"/>
    </location>
</feature>
<dbReference type="Gene3D" id="2.60.40.2030">
    <property type="match status" value="1"/>
</dbReference>
<sequence length="4780" mass="469083">MSSFVAIIKSIVGQVFATSLDGLKRQVFEGERLFQGEQLITALGSSVTLQLANGDQVDIGESSQWQAGRAEGAEQAQADNGPTSELEQAIAAGLDPTAELEPTAAGPGATGGAGGAQGGGHSFVMLDETGQQLDPTVGFETAGLAFTGATTTEEDSALVNPATTPAEAVAPPSVVTLSIAGKENSYSEAQQPVFVISISQAQASDVLVTLSNGDTVTILANQTSAEYSAAAQGDDVLVDAGTLTLGVANATVNGAAFENLTLGSAASVAISDTPDTVTATLTSNVDTVAEGGQIVYTVTLSTTSGLPVTGHSGLTFTLANGETLSIAAGATSGSSAPVTVADDALVGGQPAVVNSIASVTGGNVFESLVNAGNTSVTVTDEPGTPGNPGSPNEGDPITLSIAGKENSYSEAQQPVFVISISQAQASDVLVTLSNGDTVTILANQTSAEYSAAAQGDDVLVDAGTLTLGVANATVNGAAFENLTLGSAASVAISDTSDTVTATLTSNVDTVAEGGQIVYTVTLSTTSGLPVTGHSGLTFTLANGETVSIAAGATSGSSAPVTVADDALVGGQPAVVNSIASVTGGNVFESLVNAGNTSVTVTDEPGTPGNPGSPNEGDPITLSIAGKENSYSEAQQPVFVISISQAQASDVLVTLSNGDTVTILANQTSAEYSAAAQGDDVLVDAGTLTLGVANATVNGAAFENLTLGSAASVAISDTPDTVTATLTSNVDTVAEGGQIVYTVTLSTTSGLPVTGHSGLTFTLANGETVSIAAGATSGSSAPVTVADDALVGGQPAVVNSIASVTGGNVFESLVNAGNTSVTVTDEPGTPGNPGSPNEGDPITLSIAGKENSYSEAQQPVFVISISQAQASDVLVTLSNGDTVTILANQTSAEYSAAAQGDDVLVDAGTLTLGVANATVNGAAFENLTLGSAASVAISDTSDTVTATLTSNVDTVAEGGQIVYTVTLSTTSGLPVTGHSGLTFTLANGETLSIAAGATSGSSAPVTVADDALVGGQPAVVNSIASVTGGNVFESLVNAGNTSVTVTDEPGTPGNPGSPNEGDPITLSIAGKENSYSEAQQPVFVVSISQAQASDVLVTLSNGDTVTILANQTSAEYSAAAQGDDVLVDAGTLTLGVANATVNGAAFENLTLGSAASVAISDTSDTVTATLTSNVDTVAEGGQIVYTVTLSTTSGLPVTGHSGLTFTLANGETVSIAAGATSGSSAPVTVADDALVGGQPAVVNSIASVTGGNVFENLVNAGNTSVTVTDEPGTPGNPGTPGSPNEGDPITLSIAGKENSYSEAQQPVFVISISQAQASDVLVTLSNGDTVTILANQTSAEYSAAAQGDDVLVDAGTLTLGVTNATVNGAAFENLTLGSAASVAISDTPDTVTATLTSNVDTVAEGGQIVYTVTLSTTSGLPVTGHSGLTFTLANGETLSIAAGATSGSSAPVTVADDALVGGQPAVVNSIASVTGGNVFENLVNAGNTSVTVTDEPGTPGNPGTPGSPNEGDPITLSIAGKESSYSEAQQPVFVISISQAQASDVLVTLSNGDTVTILANQTSAEYSAAAQGDDVLVDAGTLTLGVTNATVNGAAFENLTLGSAASVAISDTSDTVTATLTSNVDTVAEGGQIVYTVTLSTTSGLPVTGHSGLTFTLANGETLSIAAGATSGSSAPVTVADDALVGGQPAVVNSIASVTGGNVFENLVNAGNTSVTVTDEPGTPGNPGTPGSPNEGDPITLSIAGKESSYSEAQQPVFVISISQAQASDVLVTLSNGDTVTILANQTSAEYSAAAQGDDVLVDAGTLTLGVTNATVNGAAFENLTLGSAASVAISDTSDTVTATLTSNVDTVAEGGQIVYTVTLSTTSGLPVTGHSGLTFTLANGETVSIAAGATSGSSAPVTVADDALVGGQPAVVNSIASVTGGNVFENLVNAGNTSVTVTDEPGTPGNPGTPGSPNEGDPITLSIAGKESSYSEAQQPVFVISISQAQASDVLVTLSNGDTVTILANQTSAEYSAAAQGDDVLVDAGTLTLGVANATVNGAAFENLTLGSAASVAISDTPDTVTATLTSNVDTVAEGGQIVYTVTLSTTSGLPVTGHSGLTFTLANGETVSIAAGATSGSSAPVTVADDALVGGQPAVVNSIASVTGGNVFENLVNAGNTSVTVTDEPGTPGNPGTPGSPNEGDPITLSIAGKENSYSEAQQPVFVISISQAQASDVLVTLSNGDTVTILANQTSAEYSAAAQGDDVLVDAGTLTLGVTNATVNGAAFENLTLGSAASVAISDTPDTVTATLTSNVDTVAEGGQIVYTVTLSTTSGLPVTGHSGLTFTLANGETLSIAAGATSGSSAPVTVADDALVGGQPAVVNSIASVTGGNVFENLVNAGNTSVTVTDEPGTPGNPGTPGSPNEGDPITLSIAGKENSYSEAQQPVFVISISQAQASDVLVTLSNGDTVTILANQTSAEYSAAAQGDDVLVDAGTLTLGVTNATVNGAAFENLTLGSAASVAISDTSDTVTATLTSNVDTVAEGGQIVYTVTLSTTSGLPVTGHSGLTFTLANGETVSIAAGATSGSSAPVTVADDALVGGQPAVVNSIASVTGGNVFENLVNAGNTSVTVTDEPGTPGNPGTPGSPNEGDPITLSIAGKENSYSEAQQPVFVISISQAQASDVLVTLSNGDTVTILANQTSAEYSAAAQGDDVLVDAGTLTLGVANATVNGAAFENLTLGSAASVAISDTSDTVTATLTSNVDTVAEGGQIVYTVTLSTTSGLPVTGHSGLTFTLANGETVSIAAGATSGSSAPVTVADDALVGGQPAVVNSIASVTGGNVFENLVNAGNTSVTVTDEPGTPGNPGTPGSPNEGDPITLSIAGKENSYSEAQQPVFVISISQAQASDVLVTLSNGDTVTILANQTSAEYSAAAQGDDVLVDAGTLTLGVTNATVNGAAFENLTLGSAASVAISDTSDTVTATLTSNVDTVAEGGQIVYTVTLSTTSGLPVTGHSGLTFTLANGETVSIAAGATSGSSAPVTVADDALVGGQPAVVNSIASVTGGNVFENLVNAGNTSVTVTDEPGTPGNPGTPGSPNEGDPITLSIAGKENSYSEAQQPVFVISISQAQASDVLVTLSNGDTVTILANQTSAEYSAAAQGDDVLVDAGTLTLGVTNATVNGAAFENLTLGSAASVAISDTPDTVTATLTSNVDTVAEGGQIVYTVTLSTTSGLPVTGHSGLTFTLANGETVSIAAGATSGSSAPVTVADDALVGGQPAVVNSIASVTGGNVFENLVNAGNTSVTVTDEPGTPGNPGTPGSPNEGDPITLSIAGKENSYSEAQQPVFVISISQAQASDVLVTLSNGDTVTILANQTSAEYSAAAQGDDVLVDAGTLTLGVTNATVNGAAFENLTLGSAASVAISDTSDTVTATLTSNVDTVAEGGQIVYTVTLSTTSGLPVTGHSGLTFTLANGETVSIAAGATSGSSAPVTVADDALVGGQPAVVNSIASVTGGNVFENLVNAGNTSVTVTDEPNPGIEDTVYAHISVNAASVAEGGSLIYTVSLKDAAGNLVSVPLDKEVVVALTWSGAASGGADTSALPASVTVAGGNSEKTFTVTATDDTLVESTEALVASINMVSAVGVFEATAISQTEGTATSAITDNDIDDDNESRSTLEDTPLNGNVLDNATTAVGTATVTGFSVTGDSASYSAGQTATINGVGTLTIAANGTYSFVPAHDYSGPVPSVTYTVTNGVSSDTSTLGITVTPVADAPIVTIDVGAASASTTTITSANAAASGQGYTVQAFNPDGTAGVISSNSSPVGFGVVGAASGANSELGYSGGQSERLTVTFDAPVASATVRFAWLHTGERATYNLFDSAGNLIGSNTIAGITDSVDPAITLTSSTGAAISRIEFTAPRAGDDYLINSIEFASSTSYPLTITATPSDIDYSESIASITVAVPAGATLSAGSANGDGTWTLPLTSSGSYSITIDPTTQGVSIGGLTMTLPGNPVGSLSVTVTATAQDGTDTESNSATITIGDTTAPETADVAVVANEDSGPITITLSATDTASSIANFTITSLPVNGTLMYNGQAVQVGQAIPAIGDQANLSFTPNADWNGSTNFQYRASDVAGNPDQTPATVSILINPVNDAPINQLPANYITDEDTAIKLSGLSVSDVDVASGLVSVTLAVARGSLSAAAASGVAVSGSGTGTIVLTGTLVDINAYLAAPATQPSYVPLKDDSGSVSLSMTSNDGGNTGAGGALTDVDTSLITINPVADAIPANDVSIVIGTPVVNEISFIGDSGLTGKSEFTFGNGVTISTGSSSTFNWSGGNNLGVNSPGDNGTQSQRIDGNEAINFSFPTGMQYMALRLKNSADDVVKISSKLETADLVGQSTLTGSIGTSSTSVVSSSNLKVELQLEVNNAGVTSTVTRVATVNSGGSWSVSLTGITGTITKATLNATLDGGLFNQGGNTSANVTYSIGADMSSLAIGLGAANAFGANAKNNGFQIEYIAIDPNPTGLTSYSYPVDVYAVVQDTVGTPETITSLALSDLPAGSSINVVLADGSYQEINANAQGVFDLSPYTSLLNTPTTTSGTDKIYLVTSSALPTGFAPTLSLEVSDGTSTAKTIIGGSADSTFVGGTGNDYISGGAGNDTLNGGLGNDTLDGGTGNDILIGGAGDDILIGGTGADSFVWQAGHTGTDRITDFNIGQGDRIDLRDLLVGETDATIDNYLQVVTNAGTSTLLISTTGQLNAGGGAAVNANTSIELTGVDLSGSSINSLIAGADPTIKIDHS</sequence>
<feature type="region of interest" description="Disordered" evidence="2">
    <location>
        <begin position="1262"/>
        <end position="1289"/>
    </location>
</feature>
<feature type="region of interest" description="Disordered" evidence="2">
    <location>
        <begin position="3062"/>
        <end position="3089"/>
    </location>
</feature>
<dbReference type="InterPro" id="IPR019960">
    <property type="entry name" value="T1SS_VCA0849"/>
</dbReference>
<dbReference type="Gene3D" id="2.150.10.10">
    <property type="entry name" value="Serralysin-like metalloprotease, C-terminal"/>
    <property type="match status" value="1"/>
</dbReference>
<feature type="domain" description="LapA adhesin" evidence="3">
    <location>
        <begin position="2861"/>
        <end position="2961"/>
    </location>
</feature>
<dbReference type="Gene3D" id="2.60.40.1200">
    <property type="match status" value="1"/>
</dbReference>
<feature type="domain" description="LapA adhesin" evidence="3">
    <location>
        <begin position="1388"/>
        <end position="1493"/>
    </location>
</feature>
<feature type="domain" description="LapA adhesin" evidence="3">
    <location>
        <begin position="1163"/>
        <end position="1268"/>
    </location>
</feature>
<dbReference type="InterPro" id="IPR046779">
    <property type="entry name" value="LapA_adhesin_dom"/>
</dbReference>
<comment type="caution">
    <text evidence="4">The sequence shown here is derived from an EMBL/GenBank/DDBJ whole genome shotgun (WGS) entry which is preliminary data.</text>
</comment>
<feature type="domain" description="LapA adhesin" evidence="3">
    <location>
        <begin position="1613"/>
        <end position="1718"/>
    </location>
</feature>
<feature type="domain" description="LapA adhesin" evidence="3">
    <location>
        <begin position="275"/>
        <end position="380"/>
    </location>
</feature>
<dbReference type="InterPro" id="IPR011049">
    <property type="entry name" value="Serralysin-like_metalloprot_C"/>
</dbReference>
<keyword evidence="5" id="KW-1185">Reference proteome</keyword>
<dbReference type="SUPFAM" id="SSF51120">
    <property type="entry name" value="beta-Roll"/>
    <property type="match status" value="1"/>
</dbReference>
<dbReference type="Pfam" id="PF20579">
    <property type="entry name" value="LapA"/>
    <property type="match status" value="30"/>
</dbReference>
<feature type="region of interest" description="Disordered" evidence="2">
    <location>
        <begin position="65"/>
        <end position="84"/>
    </location>
</feature>
<feature type="domain" description="LapA adhesin" evidence="3">
    <location>
        <begin position="839"/>
        <end position="939"/>
    </location>
</feature>
<feature type="domain" description="LapA adhesin" evidence="3">
    <location>
        <begin position="1511"/>
        <end position="1611"/>
    </location>
</feature>
<dbReference type="InterPro" id="IPR001343">
    <property type="entry name" value="Hemolysn_Ca-bd"/>
</dbReference>
<feature type="region of interest" description="Disordered" evidence="2">
    <location>
        <begin position="99"/>
        <end position="123"/>
    </location>
</feature>